<dbReference type="Proteomes" id="UP000824120">
    <property type="component" value="Chromosome 3"/>
</dbReference>
<dbReference type="GO" id="GO:0046863">
    <property type="term" value="F:ribulose-1,5-bisphosphate carboxylase/oxygenase activator activity"/>
    <property type="evidence" value="ECO:0007669"/>
    <property type="project" value="TreeGrafter"/>
</dbReference>
<name>A0A9J5ZUP0_SOLCO</name>
<dbReference type="InterPro" id="IPR048571">
    <property type="entry name" value="RuBisCO_activase_AAA_helical"/>
</dbReference>
<evidence type="ECO:0000256" key="5">
    <source>
        <dbReference type="ARBA" id="ARBA00022840"/>
    </source>
</evidence>
<dbReference type="AlphaFoldDB" id="A0A9J5ZUP0"/>
<evidence type="ECO:0000256" key="2">
    <source>
        <dbReference type="ARBA" id="ARBA00022528"/>
    </source>
</evidence>
<keyword evidence="4" id="KW-0547">Nucleotide-binding</keyword>
<organism evidence="10 11">
    <name type="scientific">Solanum commersonii</name>
    <name type="common">Commerson's wild potato</name>
    <name type="synonym">Commerson's nightshade</name>
    <dbReference type="NCBI Taxonomy" id="4109"/>
    <lineage>
        <taxon>Eukaryota</taxon>
        <taxon>Viridiplantae</taxon>
        <taxon>Streptophyta</taxon>
        <taxon>Embryophyta</taxon>
        <taxon>Tracheophyta</taxon>
        <taxon>Spermatophyta</taxon>
        <taxon>Magnoliopsida</taxon>
        <taxon>eudicotyledons</taxon>
        <taxon>Gunneridae</taxon>
        <taxon>Pentapetalae</taxon>
        <taxon>asterids</taxon>
        <taxon>lamiids</taxon>
        <taxon>Solanales</taxon>
        <taxon>Solanaceae</taxon>
        <taxon>Solanoideae</taxon>
        <taxon>Solaneae</taxon>
        <taxon>Solanum</taxon>
    </lineage>
</organism>
<dbReference type="GO" id="GO:0005524">
    <property type="term" value="F:ATP binding"/>
    <property type="evidence" value="ECO:0007669"/>
    <property type="project" value="UniProtKB-KW"/>
</dbReference>
<evidence type="ECO:0000256" key="4">
    <source>
        <dbReference type="ARBA" id="ARBA00022741"/>
    </source>
</evidence>
<evidence type="ECO:0000256" key="3">
    <source>
        <dbReference type="ARBA" id="ARBA00022640"/>
    </source>
</evidence>
<dbReference type="PANTHER" id="PTHR32429:SF32">
    <property type="entry name" value="RIBULOSE BISPHOSPHATE CARBOXYLASE_OXYGENASE ACTIVASE, CHLOROPLASTIC"/>
    <property type="match status" value="1"/>
</dbReference>
<dbReference type="InterPro" id="IPR044960">
    <property type="entry name" value="RCA-like"/>
</dbReference>
<dbReference type="GO" id="GO:0009579">
    <property type="term" value="C:thylakoid"/>
    <property type="evidence" value="ECO:0007669"/>
    <property type="project" value="TreeGrafter"/>
</dbReference>
<dbReference type="PANTHER" id="PTHR32429">
    <property type="match status" value="1"/>
</dbReference>
<dbReference type="EMBL" id="JACXVP010000003">
    <property type="protein sequence ID" value="KAG5615671.1"/>
    <property type="molecule type" value="Genomic_DNA"/>
</dbReference>
<keyword evidence="2" id="KW-0150">Chloroplast</keyword>
<keyword evidence="6" id="KW-0809">Transit peptide</keyword>
<accession>A0A9J5ZUP0</accession>
<keyword evidence="3" id="KW-0934">Plastid</keyword>
<sequence length="69" mass="8076">MTMQNFFDALRARIYGDEEKKWVLGTGIEAIEEKLWNSREGPPPFDQQKLPLRSSLGIVTYLFKSKRML</sequence>
<evidence type="ECO:0000256" key="1">
    <source>
        <dbReference type="ARBA" id="ARBA00004470"/>
    </source>
</evidence>
<evidence type="ECO:0000256" key="6">
    <source>
        <dbReference type="ARBA" id="ARBA00022946"/>
    </source>
</evidence>
<evidence type="ECO:0000313" key="10">
    <source>
        <dbReference type="EMBL" id="KAG5615671.1"/>
    </source>
</evidence>
<dbReference type="Gene3D" id="1.10.8.1070">
    <property type="match status" value="1"/>
</dbReference>
<evidence type="ECO:0000256" key="8">
    <source>
        <dbReference type="ARBA" id="ARBA00025781"/>
    </source>
</evidence>
<evidence type="ECO:0000256" key="7">
    <source>
        <dbReference type="ARBA" id="ARBA00025556"/>
    </source>
</evidence>
<protein>
    <recommendedName>
        <fullName evidence="9">Ribulose bisphosphate carboxylase/oxygenase activase AAA helical domain-containing protein</fullName>
    </recommendedName>
</protein>
<comment type="caution">
    <text evidence="10">The sequence shown here is derived from an EMBL/GenBank/DDBJ whole genome shotgun (WGS) entry which is preliminary data.</text>
</comment>
<dbReference type="OrthoDB" id="1636785at2759"/>
<dbReference type="Pfam" id="PF21228">
    <property type="entry name" value="RuBisCO_activase_AAA_helical"/>
    <property type="match status" value="1"/>
</dbReference>
<comment type="subcellular location">
    <subcellularLocation>
        <location evidence="1">Plastid</location>
        <location evidence="1">Chloroplast stroma</location>
    </subcellularLocation>
</comment>
<feature type="domain" description="Ribulose bisphosphate carboxylase/oxygenase activase AAA helical" evidence="9">
    <location>
        <begin position="5"/>
        <end position="61"/>
    </location>
</feature>
<evidence type="ECO:0000259" key="9">
    <source>
        <dbReference type="Pfam" id="PF21228"/>
    </source>
</evidence>
<evidence type="ECO:0000313" key="11">
    <source>
        <dbReference type="Proteomes" id="UP000824120"/>
    </source>
</evidence>
<reference evidence="10 11" key="1">
    <citation type="submission" date="2020-09" db="EMBL/GenBank/DDBJ databases">
        <title>De no assembly of potato wild relative species, Solanum commersonii.</title>
        <authorList>
            <person name="Cho K."/>
        </authorList>
    </citation>
    <scope>NUCLEOTIDE SEQUENCE [LARGE SCALE GENOMIC DNA]</scope>
    <source>
        <strain evidence="10">LZ3.2</strain>
        <tissue evidence="10">Leaf</tissue>
    </source>
</reference>
<gene>
    <name evidence="10" type="ORF">H5410_015495</name>
</gene>
<comment type="similarity">
    <text evidence="8">Belongs to the RuBisCO activase family.</text>
</comment>
<dbReference type="GO" id="GO:0009570">
    <property type="term" value="C:chloroplast stroma"/>
    <property type="evidence" value="ECO:0007669"/>
    <property type="project" value="UniProtKB-SubCell"/>
</dbReference>
<keyword evidence="5" id="KW-0067">ATP-binding</keyword>
<proteinExistence type="inferred from homology"/>
<comment type="function">
    <text evidence="7">Activation of RuBisCO (ribulose-1,5-bisphosphate carboxylase/oxygenase; EC 4.1.1.39) involves the ATP-dependent carboxylation of the epsilon-amino group of lysine leading to a carbamate structure.</text>
</comment>
<keyword evidence="11" id="KW-1185">Reference proteome</keyword>